<sequence>MVVPVFAGKNTYQKVDLMVVAVAMVVALF</sequence>
<gene>
    <name evidence="1" type="ORF">METZ01_LOCUS115216</name>
</gene>
<dbReference type="EMBL" id="UINC01014651">
    <property type="protein sequence ID" value="SVA62362.1"/>
    <property type="molecule type" value="Genomic_DNA"/>
</dbReference>
<organism evidence="1">
    <name type="scientific">marine metagenome</name>
    <dbReference type="NCBI Taxonomy" id="408172"/>
    <lineage>
        <taxon>unclassified sequences</taxon>
        <taxon>metagenomes</taxon>
        <taxon>ecological metagenomes</taxon>
    </lineage>
</organism>
<dbReference type="AlphaFoldDB" id="A0A381XCS7"/>
<protein>
    <submittedName>
        <fullName evidence="1">Uncharacterized protein</fullName>
    </submittedName>
</protein>
<reference evidence="1" key="1">
    <citation type="submission" date="2018-05" db="EMBL/GenBank/DDBJ databases">
        <authorList>
            <person name="Lanie J.A."/>
            <person name="Ng W.-L."/>
            <person name="Kazmierczak K.M."/>
            <person name="Andrzejewski T.M."/>
            <person name="Davidsen T.M."/>
            <person name="Wayne K.J."/>
            <person name="Tettelin H."/>
            <person name="Glass J.I."/>
            <person name="Rusch D."/>
            <person name="Podicherti R."/>
            <person name="Tsui H.-C.T."/>
            <person name="Winkler M.E."/>
        </authorList>
    </citation>
    <scope>NUCLEOTIDE SEQUENCE</scope>
</reference>
<name>A0A381XCS7_9ZZZZ</name>
<proteinExistence type="predicted"/>
<accession>A0A381XCS7</accession>
<evidence type="ECO:0000313" key="1">
    <source>
        <dbReference type="EMBL" id="SVA62362.1"/>
    </source>
</evidence>